<proteinExistence type="predicted"/>
<protein>
    <submittedName>
        <fullName evidence="2">Uncharacterized protein</fullName>
    </submittedName>
</protein>
<keyword evidence="3" id="KW-1185">Reference proteome</keyword>
<evidence type="ECO:0000256" key="1">
    <source>
        <dbReference type="SAM" id="MobiDB-lite"/>
    </source>
</evidence>
<reference evidence="2" key="1">
    <citation type="journal article" date="2023" name="Plant J.">
        <title>The genome of the king protea, Protea cynaroides.</title>
        <authorList>
            <person name="Chang J."/>
            <person name="Duong T.A."/>
            <person name="Schoeman C."/>
            <person name="Ma X."/>
            <person name="Roodt D."/>
            <person name="Barker N."/>
            <person name="Li Z."/>
            <person name="Van de Peer Y."/>
            <person name="Mizrachi E."/>
        </authorList>
    </citation>
    <scope>NUCLEOTIDE SEQUENCE</scope>
    <source>
        <tissue evidence="2">Young leaves</tissue>
    </source>
</reference>
<dbReference type="Proteomes" id="UP001141806">
    <property type="component" value="Unassembled WGS sequence"/>
</dbReference>
<sequence length="158" mass="18230">MNATTLMIDRRGRDMDGSSSHLRKVGICKALPAINFRSRQIRRQISDRDGRVHLPCIRFLNANQFPLKLSGSNPKTAKDKSRLRRAAKQNRSDATIWQVVHLTPHSKTPHLSAHDESLLFDYQSYCDPHHQKRRIACHMDAVPAPPPKLLRWQPVEWL</sequence>
<name>A0A9Q0KG56_9MAGN</name>
<accession>A0A9Q0KG56</accession>
<dbReference type="AlphaFoldDB" id="A0A9Q0KG56"/>
<comment type="caution">
    <text evidence="2">The sequence shown here is derived from an EMBL/GenBank/DDBJ whole genome shotgun (WGS) entry which is preliminary data.</text>
</comment>
<organism evidence="2 3">
    <name type="scientific">Protea cynaroides</name>
    <dbReference type="NCBI Taxonomy" id="273540"/>
    <lineage>
        <taxon>Eukaryota</taxon>
        <taxon>Viridiplantae</taxon>
        <taxon>Streptophyta</taxon>
        <taxon>Embryophyta</taxon>
        <taxon>Tracheophyta</taxon>
        <taxon>Spermatophyta</taxon>
        <taxon>Magnoliopsida</taxon>
        <taxon>Proteales</taxon>
        <taxon>Proteaceae</taxon>
        <taxon>Protea</taxon>
    </lineage>
</organism>
<gene>
    <name evidence="2" type="ORF">NE237_002958</name>
</gene>
<feature type="region of interest" description="Disordered" evidence="1">
    <location>
        <begin position="1"/>
        <end position="20"/>
    </location>
</feature>
<evidence type="ECO:0000313" key="2">
    <source>
        <dbReference type="EMBL" id="KAJ4969859.1"/>
    </source>
</evidence>
<evidence type="ECO:0000313" key="3">
    <source>
        <dbReference type="Proteomes" id="UP001141806"/>
    </source>
</evidence>
<dbReference type="EMBL" id="JAMYWD010000005">
    <property type="protein sequence ID" value="KAJ4969859.1"/>
    <property type="molecule type" value="Genomic_DNA"/>
</dbReference>